<sequence length="305" mass="33757">MMIALIPGMGTGADEMPILADEPTPAQIAHRLQLLADALRFPWKINAGVTAVDLMLQTRTKTWSPQEWRDVVFAPSTTAPPFGIGDVESDFDWSRPPTSEERQLRYVHAYDRGGSYVAGIAGLELPVGDPVHHPDGAPFNAKTPGYWLADIPESSDWRLPYVLNPRGLQFTGPKWVCTPTLERAIALGYQPHILEAWLWPRHGRVLLGWYERFRDASVILDFDNPDAQAARDQAKIIRTHGIGIIGSDEHLKGKPAYSPNGGCTCSPKPRPTSPTGYTRSVKRPGSGPWQWPPTPSSTPRMTPTR</sequence>
<dbReference type="Proteomes" id="UP000188532">
    <property type="component" value="Unassembled WGS sequence"/>
</dbReference>
<name>A0A1V3WF08_MYCKA</name>
<reference evidence="2 3" key="1">
    <citation type="submission" date="2017-02" db="EMBL/GenBank/DDBJ databases">
        <title>Complete genome sequences of Mycobacterium kansasii strains isolated from rhesus macaques.</title>
        <authorList>
            <person name="Panda A."/>
            <person name="Nagaraj S."/>
            <person name="Zhao X."/>
            <person name="Tettelin H."/>
            <person name="Detolla L.J."/>
        </authorList>
    </citation>
    <scope>NUCLEOTIDE SEQUENCE [LARGE SCALE GENOMIC DNA]</scope>
    <source>
        <strain evidence="2 3">11-3469</strain>
    </source>
</reference>
<evidence type="ECO:0000256" key="1">
    <source>
        <dbReference type="SAM" id="MobiDB-lite"/>
    </source>
</evidence>
<evidence type="ECO:0000313" key="3">
    <source>
        <dbReference type="Proteomes" id="UP000188532"/>
    </source>
</evidence>
<proteinExistence type="predicted"/>
<evidence type="ECO:0000313" key="2">
    <source>
        <dbReference type="EMBL" id="OOK65358.1"/>
    </source>
</evidence>
<comment type="caution">
    <text evidence="2">The sequence shown here is derived from an EMBL/GenBank/DDBJ whole genome shotgun (WGS) entry which is preliminary data.</text>
</comment>
<accession>A0A1V3WF08</accession>
<feature type="region of interest" description="Disordered" evidence="1">
    <location>
        <begin position="259"/>
        <end position="305"/>
    </location>
</feature>
<protein>
    <submittedName>
        <fullName evidence="2">Putative telomere-binding domain protein</fullName>
    </submittedName>
</protein>
<dbReference type="AlphaFoldDB" id="A0A1V3WF08"/>
<organism evidence="2 3">
    <name type="scientific">Mycobacterium kansasii</name>
    <dbReference type="NCBI Taxonomy" id="1768"/>
    <lineage>
        <taxon>Bacteria</taxon>
        <taxon>Bacillati</taxon>
        <taxon>Actinomycetota</taxon>
        <taxon>Actinomycetes</taxon>
        <taxon>Mycobacteriales</taxon>
        <taxon>Mycobacteriaceae</taxon>
        <taxon>Mycobacterium</taxon>
    </lineage>
</organism>
<gene>
    <name evidence="2" type="ORF">BZL29_7884</name>
</gene>
<dbReference type="EMBL" id="MVBN01000011">
    <property type="protein sequence ID" value="OOK65358.1"/>
    <property type="molecule type" value="Genomic_DNA"/>
</dbReference>